<evidence type="ECO:0000313" key="4">
    <source>
        <dbReference type="Proteomes" id="UP001432075"/>
    </source>
</evidence>
<evidence type="ECO:0000259" key="2">
    <source>
        <dbReference type="Pfam" id="PF13751"/>
    </source>
</evidence>
<dbReference type="EMBL" id="CP108057">
    <property type="protein sequence ID" value="WUO50304.1"/>
    <property type="molecule type" value="Genomic_DNA"/>
</dbReference>
<dbReference type="InterPro" id="IPR025668">
    <property type="entry name" value="Tnp_DDE_dom"/>
</dbReference>
<dbReference type="Pfam" id="PF05598">
    <property type="entry name" value="DUF772"/>
    <property type="match status" value="1"/>
</dbReference>
<proteinExistence type="predicted"/>
<protein>
    <submittedName>
        <fullName evidence="3">IS1182 family transposase</fullName>
    </submittedName>
</protein>
<accession>A0ABZ1RV03</accession>
<dbReference type="NCBIfam" id="NF033551">
    <property type="entry name" value="transpos_IS1182"/>
    <property type="match status" value="1"/>
</dbReference>
<evidence type="ECO:0000313" key="3">
    <source>
        <dbReference type="EMBL" id="WUO50304.1"/>
    </source>
</evidence>
<dbReference type="InterPro" id="IPR047629">
    <property type="entry name" value="IS1182_transpos"/>
</dbReference>
<dbReference type="InterPro" id="IPR008490">
    <property type="entry name" value="Transposase_InsH_N"/>
</dbReference>
<reference evidence="3" key="1">
    <citation type="submission" date="2022-10" db="EMBL/GenBank/DDBJ databases">
        <title>The complete genomes of actinobacterial strains from the NBC collection.</title>
        <authorList>
            <person name="Joergensen T.S."/>
            <person name="Alvarez Arevalo M."/>
            <person name="Sterndorff E.B."/>
            <person name="Faurdal D."/>
            <person name="Vuksanovic O."/>
            <person name="Mourched A.-S."/>
            <person name="Charusanti P."/>
            <person name="Shaw S."/>
            <person name="Blin K."/>
            <person name="Weber T."/>
        </authorList>
    </citation>
    <scope>NUCLEOTIDE SEQUENCE</scope>
    <source>
        <strain evidence="3">NBC_00283</strain>
    </source>
</reference>
<name>A0ABZ1RV03_9ACTN</name>
<gene>
    <name evidence="3" type="ORF">OHU17_33175</name>
</gene>
<evidence type="ECO:0000259" key="1">
    <source>
        <dbReference type="Pfam" id="PF05598"/>
    </source>
</evidence>
<keyword evidence="4" id="KW-1185">Reference proteome</keyword>
<feature type="domain" description="Transposase InsH N-terminal" evidence="1">
    <location>
        <begin position="32"/>
        <end position="113"/>
    </location>
</feature>
<sequence>MSMQPKDSGKIPAETVRVAGAAFPKGSLAIRVRDELGPLFTDEGFADLFAARGRPAWSPGRLALVLVLQFVEGLTDRQAAEAVRARIDFKYALGLELDDPGFDFSVLSEFRDRLVEVDAGRRVLDGVLSAAREKGLLKTAGRARTDATHVLSSARELSWLEMVAETLRSALNALARAAGDWLAGIAEPDWFKHYATRAEDSRFPKAHAKRDAVGSRIGRDGTRLLAAVFATDAPPALRALAEVETLRQVWVQHFHQVDGEVMRRGPKDRASASMRLLTPYDPDARTGIKRDTLWDGYKVHLTESCGEDAPNLVTNVATTVATVADSAMNEEIHTSLAARGCLPAEHWVDAGYPTAAHILAARTGHGIALHGPLAGNTSSQAKGAFGLDAFTIDWERRHVSCPSGVTATDWYPRTDSKGLPVIRVRFPASRCGNCPDLRSCVSSATGRRRELMLRQQQAEHDTIRTVRAEQQTDAWKERYKIRAGVEGTISQAVGRCGLRRSRYRGLTKTSLQHQLTAAAINLARIDAHLTDTPRAPTRTSHFAALCPAELTLDGAQQGPN</sequence>
<dbReference type="Pfam" id="PF13751">
    <property type="entry name" value="DDE_Tnp_1_6"/>
    <property type="match status" value="1"/>
</dbReference>
<organism evidence="3 4">
    <name type="scientific">Streptomyces goshikiensis</name>
    <dbReference type="NCBI Taxonomy" id="1942"/>
    <lineage>
        <taxon>Bacteria</taxon>
        <taxon>Bacillati</taxon>
        <taxon>Actinomycetota</taxon>
        <taxon>Actinomycetes</taxon>
        <taxon>Kitasatosporales</taxon>
        <taxon>Streptomycetaceae</taxon>
        <taxon>Streptomyces</taxon>
    </lineage>
</organism>
<dbReference type="Proteomes" id="UP001432075">
    <property type="component" value="Chromosome"/>
</dbReference>
<dbReference type="PANTHER" id="PTHR35604">
    <property type="entry name" value="TRANSPOSASE INSH FOR INSERTION SEQUENCE ELEMENT IS5A-RELATED"/>
    <property type="match status" value="1"/>
</dbReference>
<dbReference type="PANTHER" id="PTHR35604:SF2">
    <property type="entry name" value="TRANSPOSASE INSH FOR INSERTION SEQUENCE ELEMENT IS5A-RELATED"/>
    <property type="match status" value="1"/>
</dbReference>
<feature type="domain" description="Transposase DDE" evidence="2">
    <location>
        <begin position="400"/>
        <end position="525"/>
    </location>
</feature>